<reference evidence="1 2" key="1">
    <citation type="journal article" date="2016" name="J. Gen. Virol.">
        <title>Genomic characterization of a novel poxvirus from a flying fox: evidence for a new genus?</title>
        <authorList>
            <person name="O'Dea M.A."/>
            <person name="Tu S.L."/>
            <person name="Pang S."/>
            <person name="De Ridder T."/>
            <person name="Jackson B."/>
            <person name="Upton C."/>
        </authorList>
    </citation>
    <scope>NUCLEOTIDE SEQUENCE [LARGE SCALE GENOMIC DNA]</scope>
    <source>
        <strain evidence="1 2">Australia</strain>
    </source>
</reference>
<evidence type="ECO:0000313" key="1">
    <source>
        <dbReference type="EMBL" id="ANS71225.1"/>
    </source>
</evidence>
<dbReference type="InterPro" id="IPR013783">
    <property type="entry name" value="Ig-like_fold"/>
</dbReference>
<dbReference type="RefSeq" id="YP_009268856.1">
    <property type="nucleotide sequence ID" value="NC_030656.1"/>
</dbReference>
<accession>A0A1B1MRP6</accession>
<dbReference type="GeneID" id="28340468"/>
<proteinExistence type="predicted"/>
<sequence length="165" mass="18798">MDTKLFAVSVLVLWSFAFSEDYTIDSVKQSTCFSIGASDVTLRCLAKVKEHTSFDQMYWTACPTGNPKQCFFPEDECCSKVTKRIKNKKRTTTSYHHVLFSELTISNLAKSSEVYRCVYESNGGTWSRLINVTAVLSGMSPIMECESTREKVDEFWTHSTPYHVL</sequence>
<gene>
    <name evidence="1" type="ORF">PTPV-Aus-141</name>
</gene>
<evidence type="ECO:0000313" key="2">
    <source>
        <dbReference type="Proteomes" id="UP000203626"/>
    </source>
</evidence>
<organism evidence="1 2">
    <name type="scientific">Pteropox virus</name>
    <dbReference type="NCBI Taxonomy" id="1873698"/>
    <lineage>
        <taxon>Viruses</taxon>
        <taxon>Varidnaviria</taxon>
        <taxon>Bamfordvirae</taxon>
        <taxon>Nucleocytoviricota</taxon>
        <taxon>Pokkesviricetes</taxon>
        <taxon>Chitovirales</taxon>
        <taxon>Poxviridae</taxon>
        <taxon>Chordopoxvirinae</taxon>
        <taxon>Pteropopoxvirus</taxon>
        <taxon>Pteropopoxvirus pteropox</taxon>
    </lineage>
</organism>
<dbReference type="EMBL" id="KU980965">
    <property type="protein sequence ID" value="ANS71225.1"/>
    <property type="molecule type" value="Genomic_DNA"/>
</dbReference>
<dbReference type="KEGG" id="vg:28340468"/>
<dbReference type="Gene3D" id="2.60.40.10">
    <property type="entry name" value="Immunoglobulins"/>
    <property type="match status" value="1"/>
</dbReference>
<keyword evidence="2" id="KW-1185">Reference proteome</keyword>
<protein>
    <submittedName>
        <fullName evidence="1">Uncharacterized protein</fullName>
    </submittedName>
</protein>
<dbReference type="Proteomes" id="UP000203626">
    <property type="component" value="Segment"/>
</dbReference>
<name>A0A1B1MRP6_9POXV</name>